<evidence type="ECO:0000313" key="2">
    <source>
        <dbReference type="Proteomes" id="UP001256827"/>
    </source>
</evidence>
<sequence length="65" mass="7374">METRILAGVLSWDKDGEYYLETLMEDRYPLVLPQIITLTETSEKVATDELNEAHRGASAIARCFV</sequence>
<keyword evidence="2" id="KW-1185">Reference proteome</keyword>
<protein>
    <submittedName>
        <fullName evidence="1">Uncharacterized protein</fullName>
    </submittedName>
</protein>
<accession>A0ABY9T7K1</accession>
<evidence type="ECO:0000313" key="1">
    <source>
        <dbReference type="EMBL" id="WNC16085.1"/>
    </source>
</evidence>
<name>A0ABY9T7K1_BREBE</name>
<dbReference type="EMBL" id="CP134050">
    <property type="protein sequence ID" value="WNC16085.1"/>
    <property type="molecule type" value="Genomic_DNA"/>
</dbReference>
<reference evidence="1 2" key="1">
    <citation type="submission" date="2023-09" db="EMBL/GenBank/DDBJ databases">
        <title>Complete Genome and Methylome dissection of Bacillus brevis NEB573 original source of BbsI restriction endonuclease.</title>
        <authorList>
            <person name="Fomenkov A."/>
            <person name="Roberts R.D."/>
        </authorList>
    </citation>
    <scope>NUCLEOTIDE SEQUENCE [LARGE SCALE GENOMIC DNA]</scope>
    <source>
        <strain evidence="1 2">NEB573</strain>
    </source>
</reference>
<proteinExistence type="predicted"/>
<dbReference type="RefSeq" id="WP_310770447.1">
    <property type="nucleotide sequence ID" value="NZ_CP134050.1"/>
</dbReference>
<gene>
    <name evidence="1" type="ORF">RGB73_07140</name>
</gene>
<dbReference type="Proteomes" id="UP001256827">
    <property type="component" value="Chromosome"/>
</dbReference>
<organism evidence="1 2">
    <name type="scientific">Brevibacillus brevis</name>
    <name type="common">Bacillus brevis</name>
    <dbReference type="NCBI Taxonomy" id="1393"/>
    <lineage>
        <taxon>Bacteria</taxon>
        <taxon>Bacillati</taxon>
        <taxon>Bacillota</taxon>
        <taxon>Bacilli</taxon>
        <taxon>Bacillales</taxon>
        <taxon>Paenibacillaceae</taxon>
        <taxon>Brevibacillus</taxon>
    </lineage>
</organism>